<keyword evidence="1" id="KW-1133">Transmembrane helix</keyword>
<feature type="transmembrane region" description="Helical" evidence="1">
    <location>
        <begin position="206"/>
        <end position="236"/>
    </location>
</feature>
<feature type="transmembrane region" description="Helical" evidence="1">
    <location>
        <begin position="20"/>
        <end position="42"/>
    </location>
</feature>
<evidence type="ECO:0000313" key="3">
    <source>
        <dbReference type="Proteomes" id="UP000254051"/>
    </source>
</evidence>
<reference evidence="3" key="1">
    <citation type="submission" date="2017-07" db="EMBL/GenBank/DDBJ databases">
        <authorList>
            <person name="Varghese N."/>
            <person name="Submissions S."/>
        </authorList>
    </citation>
    <scope>NUCLEOTIDE SEQUENCE [LARGE SCALE GENOMIC DNA]</scope>
    <source>
        <strain evidence="3">NLAE-zl-C134</strain>
    </source>
</reference>
<accession>A0A315ZVE9</accession>
<protein>
    <submittedName>
        <fullName evidence="2">Uncharacterized protein</fullName>
    </submittedName>
</protein>
<evidence type="ECO:0000313" key="2">
    <source>
        <dbReference type="EMBL" id="SUQ15010.1"/>
    </source>
</evidence>
<dbReference type="AlphaFoldDB" id="A0A315ZVE9"/>
<dbReference type="RefSeq" id="WP_109712428.1">
    <property type="nucleotide sequence ID" value="NZ_QGDS01000009.1"/>
</dbReference>
<keyword evidence="1" id="KW-0472">Membrane</keyword>
<organism evidence="2 3">
    <name type="scientific">Faecalicatena contorta</name>
    <dbReference type="NCBI Taxonomy" id="39482"/>
    <lineage>
        <taxon>Bacteria</taxon>
        <taxon>Bacillati</taxon>
        <taxon>Bacillota</taxon>
        <taxon>Clostridia</taxon>
        <taxon>Lachnospirales</taxon>
        <taxon>Lachnospiraceae</taxon>
        <taxon>Faecalicatena</taxon>
    </lineage>
</organism>
<evidence type="ECO:0000256" key="1">
    <source>
        <dbReference type="SAM" id="Phobius"/>
    </source>
</evidence>
<dbReference type="OrthoDB" id="1700423at2"/>
<proteinExistence type="predicted"/>
<gene>
    <name evidence="2" type="ORF">SAMN05216529_10961</name>
</gene>
<sequence length="253" mass="28551">MGNFWTLAGFEYKKLLQKKVVWVTFIIMAVICILAVCLPYWMNSYSIDGKTVSGYEMTKRSIKQSKEQSGTKIDDSYLKKAKEEPDSIPNSIYSFLFLIMDSSGKEIGDFNMADLYNTRKELIEQRWGEAHLTKGETEYLASLERQVEIPVVYEYSEGYDLMNSMMSFVCMMQILLAAVSIPSILADEHKGRTDQIILCTHFGKKVLYMVKGFVGVTFSVVSTLLLSLAVAIPIFAVYGFDGFTASIQQSAPM</sequence>
<feature type="transmembrane region" description="Helical" evidence="1">
    <location>
        <begin position="165"/>
        <end position="185"/>
    </location>
</feature>
<keyword evidence="1" id="KW-0812">Transmembrane</keyword>
<name>A0A315ZVE9_9FIRM</name>
<dbReference type="EMBL" id="UHJJ01000009">
    <property type="protein sequence ID" value="SUQ15010.1"/>
    <property type="molecule type" value="Genomic_DNA"/>
</dbReference>
<keyword evidence="3" id="KW-1185">Reference proteome</keyword>
<dbReference type="Proteomes" id="UP000254051">
    <property type="component" value="Unassembled WGS sequence"/>
</dbReference>